<dbReference type="EMBL" id="JAPDVG010000001">
    <property type="protein sequence ID" value="MCW4132278.1"/>
    <property type="molecule type" value="Genomic_DNA"/>
</dbReference>
<evidence type="ECO:0000313" key="1">
    <source>
        <dbReference type="EMBL" id="MCW4132278.1"/>
    </source>
</evidence>
<proteinExistence type="predicted"/>
<reference evidence="1" key="1">
    <citation type="submission" date="2022-11" db="EMBL/GenBank/DDBJ databases">
        <title>Genomic repertoires linked with pathogenic potency of arthritogenic Prevotella copri isolated from the gut of rheumatoid arthritis patients.</title>
        <authorList>
            <person name="Nii T."/>
            <person name="Maeda Y."/>
            <person name="Motooka D."/>
            <person name="Naito M."/>
            <person name="Matsumoto Y."/>
            <person name="Ogawa T."/>
            <person name="Oguro-Igashira E."/>
            <person name="Kishikawa T."/>
            <person name="Yamashita M."/>
            <person name="Koizumi S."/>
            <person name="Kurakawa T."/>
            <person name="Okumura R."/>
            <person name="Kayama H."/>
            <person name="Murakami M."/>
            <person name="Sakaguchi T."/>
            <person name="Das B."/>
            <person name="Nakamura S."/>
            <person name="Okada Y."/>
            <person name="Kumanogoh A."/>
            <person name="Takeda K."/>
        </authorList>
    </citation>
    <scope>NUCLEOTIDE SEQUENCE</scope>
    <source>
        <strain evidence="1">H019-1</strain>
    </source>
</reference>
<name>A0AAW5U1Y2_9BACT</name>
<evidence type="ECO:0000313" key="2">
    <source>
        <dbReference type="Proteomes" id="UP001209417"/>
    </source>
</evidence>
<dbReference type="Proteomes" id="UP001209417">
    <property type="component" value="Unassembled WGS sequence"/>
</dbReference>
<gene>
    <name evidence="1" type="ORF">ONT19_11945</name>
</gene>
<accession>A0AAW5U1Y2</accession>
<dbReference type="AlphaFoldDB" id="A0AAW5U1Y2"/>
<sequence>MEKAFVYGMSVAGNNFIDRIKKALIDKELITLEKDGIFIADCVFELWFKKEMM</sequence>
<organism evidence="1 2">
    <name type="scientific">Segatella copri</name>
    <dbReference type="NCBI Taxonomy" id="165179"/>
    <lineage>
        <taxon>Bacteria</taxon>
        <taxon>Pseudomonadati</taxon>
        <taxon>Bacteroidota</taxon>
        <taxon>Bacteroidia</taxon>
        <taxon>Bacteroidales</taxon>
        <taxon>Prevotellaceae</taxon>
        <taxon>Segatella</taxon>
    </lineage>
</organism>
<comment type="caution">
    <text evidence="1">The sequence shown here is derived from an EMBL/GenBank/DDBJ whole genome shotgun (WGS) entry which is preliminary data.</text>
</comment>
<protein>
    <submittedName>
        <fullName evidence="1">Uncharacterized protein</fullName>
    </submittedName>
</protein>
<dbReference type="RefSeq" id="WP_181993618.1">
    <property type="nucleotide sequence ID" value="NZ_CP042464.1"/>
</dbReference>